<dbReference type="InterPro" id="IPR017901">
    <property type="entry name" value="C-CAP_CF_C-like"/>
</dbReference>
<dbReference type="GO" id="GO:0005737">
    <property type="term" value="C:cytoplasm"/>
    <property type="evidence" value="ECO:0007669"/>
    <property type="project" value="TreeGrafter"/>
</dbReference>
<dbReference type="InterPro" id="IPR016098">
    <property type="entry name" value="CAP/MinC_C"/>
</dbReference>
<dbReference type="GO" id="GO:0007023">
    <property type="term" value="P:post-chaperonin tubulin folding pathway"/>
    <property type="evidence" value="ECO:0007669"/>
    <property type="project" value="InterPro"/>
</dbReference>
<name>A0A1Y2F9T2_9BASI</name>
<keyword evidence="6" id="KW-1185">Reference proteome</keyword>
<dbReference type="Pfam" id="PF07986">
    <property type="entry name" value="TBCC"/>
    <property type="match status" value="1"/>
</dbReference>
<evidence type="ECO:0000259" key="4">
    <source>
        <dbReference type="PROSITE" id="PS51329"/>
    </source>
</evidence>
<dbReference type="PROSITE" id="PS51329">
    <property type="entry name" value="C_CAP_COFACTOR_C"/>
    <property type="match status" value="1"/>
</dbReference>
<evidence type="ECO:0000313" key="6">
    <source>
        <dbReference type="Proteomes" id="UP000193467"/>
    </source>
</evidence>
<dbReference type="Proteomes" id="UP000193467">
    <property type="component" value="Unassembled WGS sequence"/>
</dbReference>
<evidence type="ECO:0000256" key="3">
    <source>
        <dbReference type="SAM" id="MobiDB-lite"/>
    </source>
</evidence>
<dbReference type="PANTHER" id="PTHR15139:SF0">
    <property type="entry name" value="TUBULIN-SPECIFIC CHAPERONE C"/>
    <property type="match status" value="1"/>
</dbReference>
<evidence type="ECO:0000256" key="2">
    <source>
        <dbReference type="ARBA" id="ARBA00023186"/>
    </source>
</evidence>
<dbReference type="OrthoDB" id="194775at2759"/>
<dbReference type="InterPro" id="IPR006599">
    <property type="entry name" value="CARP_motif"/>
</dbReference>
<keyword evidence="2" id="KW-0143">Chaperone</keyword>
<feature type="region of interest" description="Disordered" evidence="3">
    <location>
        <begin position="81"/>
        <end position="135"/>
    </location>
</feature>
<comment type="caution">
    <text evidence="5">The sequence shown here is derived from an EMBL/GenBank/DDBJ whole genome shotgun (WGS) entry which is preliminary data.</text>
</comment>
<dbReference type="PANTHER" id="PTHR15139">
    <property type="entry name" value="TUBULIN FOLDING COFACTOR C"/>
    <property type="match status" value="1"/>
</dbReference>
<organism evidence="5 6">
    <name type="scientific">Leucosporidium creatinivorum</name>
    <dbReference type="NCBI Taxonomy" id="106004"/>
    <lineage>
        <taxon>Eukaryota</taxon>
        <taxon>Fungi</taxon>
        <taxon>Dikarya</taxon>
        <taxon>Basidiomycota</taxon>
        <taxon>Pucciniomycotina</taxon>
        <taxon>Microbotryomycetes</taxon>
        <taxon>Leucosporidiales</taxon>
        <taxon>Leucosporidium</taxon>
    </lineage>
</organism>
<comment type="similarity">
    <text evidence="1">Belongs to the TBCC family.</text>
</comment>
<protein>
    <submittedName>
        <fullName evidence="5">Tubulin binding cofactor C-domain-containing protein</fullName>
    </submittedName>
</protein>
<dbReference type="STRING" id="106004.A0A1Y2F9T2"/>
<sequence length="319" mass="33505">MDDSPIAFVARWTEASTTSAPSFVASPSALATLTSDAQSLGVQLTEQAERVPAYELGRCERELKTLLEAISAAKTKSTAKPKFSFKRTGASSTPKPPSPSSYSPASPAAAAIPSAPSPSSCKPSPTPPSTPSTSLALTDRRDELLTLADLPTSSSSSRPDGKPEALLLSALEGCFVDLTSLMALLGAVALGDGDQGRSGAGGGSSFSALYLYNLKRCVVLVEPIEGSVMLHGCEDCVIVLGCHQFRMHDSTSCKIFLHINSTPIIERCRGLLFGPYPSIFAPFTLSAASSFAEVQDFDHPFASAANRSPNFRVLDPESQ</sequence>
<gene>
    <name evidence="5" type="ORF">BCR35DRAFT_331730</name>
</gene>
<proteinExistence type="inferred from homology"/>
<dbReference type="InParanoid" id="A0A1Y2F9T2"/>
<dbReference type="Gene3D" id="2.160.20.70">
    <property type="match status" value="1"/>
</dbReference>
<feature type="domain" description="C-CAP/cofactor C-like" evidence="4">
    <location>
        <begin position="179"/>
        <end position="299"/>
    </location>
</feature>
<evidence type="ECO:0000313" key="5">
    <source>
        <dbReference type="EMBL" id="ORY80668.1"/>
    </source>
</evidence>
<dbReference type="GO" id="GO:0007021">
    <property type="term" value="P:tubulin complex assembly"/>
    <property type="evidence" value="ECO:0007669"/>
    <property type="project" value="TreeGrafter"/>
</dbReference>
<dbReference type="InterPro" id="IPR027684">
    <property type="entry name" value="TBCC"/>
</dbReference>
<accession>A0A1Y2F9T2</accession>
<dbReference type="SMART" id="SM00673">
    <property type="entry name" value="CARP"/>
    <property type="match status" value="1"/>
</dbReference>
<feature type="compositionally biased region" description="Low complexity" evidence="3">
    <location>
        <begin position="100"/>
        <end position="123"/>
    </location>
</feature>
<dbReference type="EMBL" id="MCGR01000024">
    <property type="protein sequence ID" value="ORY80668.1"/>
    <property type="molecule type" value="Genomic_DNA"/>
</dbReference>
<evidence type="ECO:0000256" key="1">
    <source>
        <dbReference type="ARBA" id="ARBA00008848"/>
    </source>
</evidence>
<dbReference type="AlphaFoldDB" id="A0A1Y2F9T2"/>
<dbReference type="InterPro" id="IPR012945">
    <property type="entry name" value="Tubulin-bd_cofactor_C_dom"/>
</dbReference>
<reference evidence="5 6" key="1">
    <citation type="submission" date="2016-07" db="EMBL/GenBank/DDBJ databases">
        <title>Pervasive Adenine N6-methylation of Active Genes in Fungi.</title>
        <authorList>
            <consortium name="DOE Joint Genome Institute"/>
            <person name="Mondo S.J."/>
            <person name="Dannebaum R.O."/>
            <person name="Kuo R.C."/>
            <person name="Labutti K."/>
            <person name="Haridas S."/>
            <person name="Kuo A."/>
            <person name="Salamov A."/>
            <person name="Ahrendt S.R."/>
            <person name="Lipzen A."/>
            <person name="Sullivan W."/>
            <person name="Andreopoulos W.B."/>
            <person name="Clum A."/>
            <person name="Lindquist E."/>
            <person name="Daum C."/>
            <person name="Ramamoorthy G.K."/>
            <person name="Gryganskyi A."/>
            <person name="Culley D."/>
            <person name="Magnuson J.K."/>
            <person name="James T.Y."/>
            <person name="O'Malley M.A."/>
            <person name="Stajich J.E."/>
            <person name="Spatafora J.W."/>
            <person name="Visel A."/>
            <person name="Grigoriev I.V."/>
        </authorList>
    </citation>
    <scope>NUCLEOTIDE SEQUENCE [LARGE SCALE GENOMIC DNA]</scope>
    <source>
        <strain evidence="5 6">62-1032</strain>
    </source>
</reference>